<comment type="caution">
    <text evidence="1">The sequence shown here is derived from an EMBL/GenBank/DDBJ whole genome shotgun (WGS) entry which is preliminary data.</text>
</comment>
<dbReference type="EMBL" id="BARS01009855">
    <property type="protein sequence ID" value="GAF80535.1"/>
    <property type="molecule type" value="Genomic_DNA"/>
</dbReference>
<name>X0TWP3_9ZZZZ</name>
<proteinExistence type="predicted"/>
<protein>
    <submittedName>
        <fullName evidence="1">Uncharacterized protein</fullName>
    </submittedName>
</protein>
<organism evidence="1">
    <name type="scientific">marine sediment metagenome</name>
    <dbReference type="NCBI Taxonomy" id="412755"/>
    <lineage>
        <taxon>unclassified sequences</taxon>
        <taxon>metagenomes</taxon>
        <taxon>ecological metagenomes</taxon>
    </lineage>
</organism>
<sequence>MYNINNPSNWSWSKAFAEVEKSVNETEMYQQLSMIITNNENTLWKDLSEDQKEECYHLIDQVI</sequence>
<evidence type="ECO:0000313" key="1">
    <source>
        <dbReference type="EMBL" id="GAF80535.1"/>
    </source>
</evidence>
<gene>
    <name evidence="1" type="ORF">S01H1_18434</name>
</gene>
<dbReference type="AlphaFoldDB" id="X0TWP3"/>
<accession>X0TWP3</accession>
<reference evidence="1" key="1">
    <citation type="journal article" date="2014" name="Front. Microbiol.">
        <title>High frequency of phylogenetically diverse reductive dehalogenase-homologous genes in deep subseafloor sedimentary metagenomes.</title>
        <authorList>
            <person name="Kawai M."/>
            <person name="Futagami T."/>
            <person name="Toyoda A."/>
            <person name="Takaki Y."/>
            <person name="Nishi S."/>
            <person name="Hori S."/>
            <person name="Arai W."/>
            <person name="Tsubouchi T."/>
            <person name="Morono Y."/>
            <person name="Uchiyama I."/>
            <person name="Ito T."/>
            <person name="Fujiyama A."/>
            <person name="Inagaki F."/>
            <person name="Takami H."/>
        </authorList>
    </citation>
    <scope>NUCLEOTIDE SEQUENCE</scope>
    <source>
        <strain evidence="1">Expedition CK06-06</strain>
    </source>
</reference>